<dbReference type="Pfam" id="PF13618">
    <property type="entry name" value="Gluconate_2-dh3"/>
    <property type="match status" value="1"/>
</dbReference>
<dbReference type="PROSITE" id="PS51257">
    <property type="entry name" value="PROKAR_LIPOPROTEIN"/>
    <property type="match status" value="1"/>
</dbReference>
<dbReference type="PROSITE" id="PS51318">
    <property type="entry name" value="TAT"/>
    <property type="match status" value="1"/>
</dbReference>
<keyword evidence="1" id="KW-0732">Signal</keyword>
<organism evidence="2 3">
    <name type="scientific">Neolewinella maritima</name>
    <dbReference type="NCBI Taxonomy" id="1383882"/>
    <lineage>
        <taxon>Bacteria</taxon>
        <taxon>Pseudomonadati</taxon>
        <taxon>Bacteroidota</taxon>
        <taxon>Saprospiria</taxon>
        <taxon>Saprospirales</taxon>
        <taxon>Lewinellaceae</taxon>
        <taxon>Neolewinella</taxon>
    </lineage>
</organism>
<evidence type="ECO:0008006" key="4">
    <source>
        <dbReference type="Google" id="ProtNLM"/>
    </source>
</evidence>
<sequence>MMNRRALLRQASWLAGATLTAPTLVGLLQSCAREDPLDWEPQYFTPDEARFVTAYVDTLLPRTDTPGGLDVNVHVFIDRVMGVNSPAGDTPSPMQAGILEFDDGARTKYGKAFYELDESQRGELFIAAENLAPRYQPQVWGTAVGEQPPVGFYRSLKSMAQWAYLSSETIGTEVLNYDPVPGAYNGCIPLDSVGGRSWSL</sequence>
<evidence type="ECO:0000256" key="1">
    <source>
        <dbReference type="SAM" id="SignalP"/>
    </source>
</evidence>
<dbReference type="InterPro" id="IPR027056">
    <property type="entry name" value="Gluconate_2DH_su3"/>
</dbReference>
<reference evidence="2" key="1">
    <citation type="submission" date="2021-12" db="EMBL/GenBank/DDBJ databases">
        <authorList>
            <person name="Rodrigo-Torres L."/>
            <person name="Arahal R. D."/>
            <person name="Lucena T."/>
        </authorList>
    </citation>
    <scope>NUCLEOTIDE SEQUENCE</scope>
    <source>
        <strain evidence="2">CECT 8419</strain>
    </source>
</reference>
<keyword evidence="3" id="KW-1185">Reference proteome</keyword>
<evidence type="ECO:0000313" key="3">
    <source>
        <dbReference type="Proteomes" id="UP000837803"/>
    </source>
</evidence>
<dbReference type="Proteomes" id="UP000837803">
    <property type="component" value="Unassembled WGS sequence"/>
</dbReference>
<proteinExistence type="predicted"/>
<gene>
    <name evidence="2" type="ORF">LEM8419_01807</name>
</gene>
<accession>A0ABN8F8P5</accession>
<feature type="signal peptide" evidence="1">
    <location>
        <begin position="1"/>
        <end position="17"/>
    </location>
</feature>
<evidence type="ECO:0000313" key="2">
    <source>
        <dbReference type="EMBL" id="CAH1000673.1"/>
    </source>
</evidence>
<name>A0ABN8F8P5_9BACT</name>
<dbReference type="InterPro" id="IPR006311">
    <property type="entry name" value="TAT_signal"/>
</dbReference>
<dbReference type="EMBL" id="CAKLPZ010000002">
    <property type="protein sequence ID" value="CAH1000673.1"/>
    <property type="molecule type" value="Genomic_DNA"/>
</dbReference>
<protein>
    <recommendedName>
        <fullName evidence="4">Gluconate 2-dehydrogenase subunit 3 family protein</fullName>
    </recommendedName>
</protein>
<comment type="caution">
    <text evidence="2">The sequence shown here is derived from an EMBL/GenBank/DDBJ whole genome shotgun (WGS) entry which is preliminary data.</text>
</comment>
<dbReference type="RefSeq" id="WP_238750708.1">
    <property type="nucleotide sequence ID" value="NZ_CAKLPZ010000002.1"/>
</dbReference>
<feature type="chain" id="PRO_5047477266" description="Gluconate 2-dehydrogenase subunit 3 family protein" evidence="1">
    <location>
        <begin position="18"/>
        <end position="200"/>
    </location>
</feature>